<dbReference type="RefSeq" id="WP_184751750.1">
    <property type="nucleotide sequence ID" value="NZ_BAAAJR010000001.1"/>
</dbReference>
<dbReference type="PROSITE" id="PS51257">
    <property type="entry name" value="PROKAR_LIPOPROTEIN"/>
    <property type="match status" value="1"/>
</dbReference>
<feature type="compositionally biased region" description="Low complexity" evidence="1">
    <location>
        <begin position="97"/>
        <end position="117"/>
    </location>
</feature>
<feature type="region of interest" description="Disordered" evidence="1">
    <location>
        <begin position="94"/>
        <end position="117"/>
    </location>
</feature>
<accession>A0A7X0FS45</accession>
<name>A0A7X0FS45_9MICO</name>
<keyword evidence="2" id="KW-0732">Signal</keyword>
<feature type="chain" id="PRO_5030892684" description="PASTA domain-containing protein" evidence="2">
    <location>
        <begin position="21"/>
        <end position="230"/>
    </location>
</feature>
<keyword evidence="4" id="KW-1185">Reference proteome</keyword>
<evidence type="ECO:0000313" key="4">
    <source>
        <dbReference type="Proteomes" id="UP000537775"/>
    </source>
</evidence>
<evidence type="ECO:0008006" key="5">
    <source>
        <dbReference type="Google" id="ProtNLM"/>
    </source>
</evidence>
<feature type="signal peptide" evidence="2">
    <location>
        <begin position="1"/>
        <end position="20"/>
    </location>
</feature>
<evidence type="ECO:0000256" key="2">
    <source>
        <dbReference type="SAM" id="SignalP"/>
    </source>
</evidence>
<gene>
    <name evidence="3" type="ORF">HD594_003021</name>
</gene>
<proteinExistence type="predicted"/>
<sequence length="230" mass="24038">MNALRIAPAAASLLLVLALAACGSGEPAVMPEVVGKQLDVAKSDIERAGFGDDIEVVGGGIFGVLDDSNWVVCEQEPAAGADVAAPRLVVDRECVSTEESAGPEATPTEPTAEPTTEPTVAANVVDTSVDELLDRLNSANLGGIEVGDQFRFTGELFASEYWYTGATGDYVVMFKAHDGADDLFVLLDESTAAGWTDGMRIEMVVENVEVELNGETSDGWLRTVSAAPVG</sequence>
<reference evidence="3 4" key="1">
    <citation type="submission" date="2020-08" db="EMBL/GenBank/DDBJ databases">
        <title>Sequencing the genomes of 1000 actinobacteria strains.</title>
        <authorList>
            <person name="Klenk H.-P."/>
        </authorList>
    </citation>
    <scope>NUCLEOTIDE SEQUENCE [LARGE SCALE GENOMIC DNA]</scope>
    <source>
        <strain evidence="3 4">DSM 12511</strain>
    </source>
</reference>
<dbReference type="CDD" id="cd06577">
    <property type="entry name" value="PASTA_pknB"/>
    <property type="match status" value="1"/>
</dbReference>
<protein>
    <recommendedName>
        <fullName evidence="5">PASTA domain-containing protein</fullName>
    </recommendedName>
</protein>
<dbReference type="Gene3D" id="3.30.10.20">
    <property type="match status" value="1"/>
</dbReference>
<dbReference type="InterPro" id="IPR005543">
    <property type="entry name" value="PASTA_dom"/>
</dbReference>
<comment type="caution">
    <text evidence="3">The sequence shown here is derived from an EMBL/GenBank/DDBJ whole genome shotgun (WGS) entry which is preliminary data.</text>
</comment>
<evidence type="ECO:0000313" key="3">
    <source>
        <dbReference type="EMBL" id="MBB6392708.1"/>
    </source>
</evidence>
<dbReference type="Proteomes" id="UP000537775">
    <property type="component" value="Unassembled WGS sequence"/>
</dbReference>
<dbReference type="EMBL" id="JACHML010000001">
    <property type="protein sequence ID" value="MBB6392708.1"/>
    <property type="molecule type" value="Genomic_DNA"/>
</dbReference>
<organism evidence="3 4">
    <name type="scientific">Microbacterium thalassium</name>
    <dbReference type="NCBI Taxonomy" id="362649"/>
    <lineage>
        <taxon>Bacteria</taxon>
        <taxon>Bacillati</taxon>
        <taxon>Actinomycetota</taxon>
        <taxon>Actinomycetes</taxon>
        <taxon>Micrococcales</taxon>
        <taxon>Microbacteriaceae</taxon>
        <taxon>Microbacterium</taxon>
    </lineage>
</organism>
<dbReference type="AlphaFoldDB" id="A0A7X0FS45"/>
<evidence type="ECO:0000256" key="1">
    <source>
        <dbReference type="SAM" id="MobiDB-lite"/>
    </source>
</evidence>